<dbReference type="AlphaFoldDB" id="A0AA35VQB3"/>
<dbReference type="PANTHER" id="PTHR24148:SF64">
    <property type="entry name" value="HETEROKARYON INCOMPATIBILITY DOMAIN-CONTAINING PROTEIN"/>
    <property type="match status" value="1"/>
</dbReference>
<dbReference type="Proteomes" id="UP001160390">
    <property type="component" value="Unassembled WGS sequence"/>
</dbReference>
<protein>
    <recommendedName>
        <fullName evidence="1">Heterokaryon incompatibility domain-containing protein</fullName>
    </recommendedName>
</protein>
<feature type="domain" description="Heterokaryon incompatibility" evidence="1">
    <location>
        <begin position="57"/>
        <end position="229"/>
    </location>
</feature>
<dbReference type="Pfam" id="PF26639">
    <property type="entry name" value="Het-6_barrel"/>
    <property type="match status" value="1"/>
</dbReference>
<sequence>MAHSQISTPEIQGRHTFKYTRFTDSTSIRILTLFPGGSGDSLRGELSVENLASAQPYETVSYVWGLGGRCAELICNSEYLSVTQSAHDALARIRSPDTPRRVWADQICINQDDVAERSQQVPLMNSIYHGSDRVLVWLGKDPNGIAPEAMKMVRYLNTVFEDETAHQTFRQQYSEELLAQNREPWIPLSKLTKLPWVSNTLTEVITPTFLGIELLTHWGKFSRIWIVQEIGTASSATLFWGDSQIEWDELSSAAAVLNVDYHSLRTHFQIYTPSIRYLHKRFVVPEAAHDDSHNRGNFVYELHRARHMEAKDPRDRVYAFLGHYTMQTNGSALASLKPDYSRMVEEVYIDVAIRSLKDASSLILLAACQPCGSPKRIARIYRRRVYVPTWVPDWRILPLHMFASPTTPHKACGDTSPRLDIDENKRLLHIVGVRVDTISRCFRTFQNGDFQMQKTKRKYDSHYPTSFEEMWTKVSGQKEISLNARYRRTKEPAFVAMTQTLTNGCIGVDRSQPYEEIPTSRWTAAAASYLLHIRDGNYAGITEEVQALAAEGEPFKWSHEATLVTRYRRFAISSEGYYVLGSDMMEKGDVIVVLYGGRTPFVLRPQGDTWALLGECYAHGLMNGEAFKLGEKEEVFTIV</sequence>
<evidence type="ECO:0000313" key="2">
    <source>
        <dbReference type="EMBL" id="CAI6098654.1"/>
    </source>
</evidence>
<gene>
    <name evidence="2" type="ORF">CCHLO57077_00002654</name>
</gene>
<accession>A0AA35VQB3</accession>
<dbReference type="EMBL" id="CABFNP030001299">
    <property type="protein sequence ID" value="CAI6098654.1"/>
    <property type="molecule type" value="Genomic_DNA"/>
</dbReference>
<evidence type="ECO:0000313" key="3">
    <source>
        <dbReference type="Proteomes" id="UP001160390"/>
    </source>
</evidence>
<comment type="caution">
    <text evidence="2">The sequence shown here is derived from an EMBL/GenBank/DDBJ whole genome shotgun (WGS) entry which is preliminary data.</text>
</comment>
<name>A0AA35VQB3_9HYPO</name>
<dbReference type="Pfam" id="PF06985">
    <property type="entry name" value="HET"/>
    <property type="match status" value="1"/>
</dbReference>
<dbReference type="PANTHER" id="PTHR24148">
    <property type="entry name" value="ANKYRIN REPEAT DOMAIN-CONTAINING PROTEIN 39 HOMOLOG-RELATED"/>
    <property type="match status" value="1"/>
</dbReference>
<dbReference type="InterPro" id="IPR052895">
    <property type="entry name" value="HetReg/Transcr_Mod"/>
</dbReference>
<reference evidence="2" key="1">
    <citation type="submission" date="2023-01" db="EMBL/GenBank/DDBJ databases">
        <authorList>
            <person name="Piombo E."/>
        </authorList>
    </citation>
    <scope>NUCLEOTIDE SEQUENCE</scope>
</reference>
<evidence type="ECO:0000259" key="1">
    <source>
        <dbReference type="Pfam" id="PF06985"/>
    </source>
</evidence>
<dbReference type="InterPro" id="IPR010730">
    <property type="entry name" value="HET"/>
</dbReference>
<keyword evidence="3" id="KW-1185">Reference proteome</keyword>
<proteinExistence type="predicted"/>
<organism evidence="2 3">
    <name type="scientific">Clonostachys chloroleuca</name>
    <dbReference type="NCBI Taxonomy" id="1926264"/>
    <lineage>
        <taxon>Eukaryota</taxon>
        <taxon>Fungi</taxon>
        <taxon>Dikarya</taxon>
        <taxon>Ascomycota</taxon>
        <taxon>Pezizomycotina</taxon>
        <taxon>Sordariomycetes</taxon>
        <taxon>Hypocreomycetidae</taxon>
        <taxon>Hypocreales</taxon>
        <taxon>Bionectriaceae</taxon>
        <taxon>Clonostachys</taxon>
    </lineage>
</organism>